<sequence length="102" mass="11252">MAAISARKLRPCLSQISIAIDNDKWAASSAEPDWHEETLNSLLTNGHSSWCDCVTKIGNVYWWAAIAPKQFGAAYASCVGVTGMVNGHMYVQREHPRTVFVI</sequence>
<name>A0A182QEL2_9DIPT</name>
<dbReference type="EMBL" id="AXCN02001514">
    <property type="status" value="NOT_ANNOTATED_CDS"/>
    <property type="molecule type" value="Genomic_DNA"/>
</dbReference>
<reference evidence="1" key="2">
    <citation type="submission" date="2020-05" db="UniProtKB">
        <authorList>
            <consortium name="EnsemblMetazoa"/>
        </authorList>
    </citation>
    <scope>IDENTIFICATION</scope>
    <source>
        <strain evidence="1">FAR1</strain>
    </source>
</reference>
<dbReference type="Proteomes" id="UP000075886">
    <property type="component" value="Unassembled WGS sequence"/>
</dbReference>
<evidence type="ECO:0000313" key="1">
    <source>
        <dbReference type="EnsemblMetazoa" id="AFAF008576-PA"/>
    </source>
</evidence>
<accession>A0A182QEL2</accession>
<keyword evidence="2" id="KW-1185">Reference proteome</keyword>
<organism evidence="1 2">
    <name type="scientific">Anopheles farauti</name>
    <dbReference type="NCBI Taxonomy" id="69004"/>
    <lineage>
        <taxon>Eukaryota</taxon>
        <taxon>Metazoa</taxon>
        <taxon>Ecdysozoa</taxon>
        <taxon>Arthropoda</taxon>
        <taxon>Hexapoda</taxon>
        <taxon>Insecta</taxon>
        <taxon>Pterygota</taxon>
        <taxon>Neoptera</taxon>
        <taxon>Endopterygota</taxon>
        <taxon>Diptera</taxon>
        <taxon>Nematocera</taxon>
        <taxon>Culicoidea</taxon>
        <taxon>Culicidae</taxon>
        <taxon>Anophelinae</taxon>
        <taxon>Anopheles</taxon>
    </lineage>
</organism>
<evidence type="ECO:0000313" key="2">
    <source>
        <dbReference type="Proteomes" id="UP000075886"/>
    </source>
</evidence>
<protein>
    <submittedName>
        <fullName evidence="1">Uncharacterized protein</fullName>
    </submittedName>
</protein>
<dbReference type="VEuPathDB" id="VectorBase:AFAF008576"/>
<dbReference type="AlphaFoldDB" id="A0A182QEL2"/>
<proteinExistence type="predicted"/>
<reference evidence="2" key="1">
    <citation type="submission" date="2014-01" db="EMBL/GenBank/DDBJ databases">
        <title>The Genome Sequence of Anopheles farauti FAR1 (V2).</title>
        <authorList>
            <consortium name="The Broad Institute Genomics Platform"/>
            <person name="Neafsey D.E."/>
            <person name="Besansky N."/>
            <person name="Howell P."/>
            <person name="Walton C."/>
            <person name="Young S.K."/>
            <person name="Zeng Q."/>
            <person name="Gargeya S."/>
            <person name="Fitzgerald M."/>
            <person name="Haas B."/>
            <person name="Abouelleil A."/>
            <person name="Allen A.W."/>
            <person name="Alvarado L."/>
            <person name="Arachchi H.M."/>
            <person name="Berlin A.M."/>
            <person name="Chapman S.B."/>
            <person name="Gainer-Dewar J."/>
            <person name="Goldberg J."/>
            <person name="Griggs A."/>
            <person name="Gujja S."/>
            <person name="Hansen M."/>
            <person name="Howarth C."/>
            <person name="Imamovic A."/>
            <person name="Ireland A."/>
            <person name="Larimer J."/>
            <person name="McCowan C."/>
            <person name="Murphy C."/>
            <person name="Pearson M."/>
            <person name="Poon T.W."/>
            <person name="Priest M."/>
            <person name="Roberts A."/>
            <person name="Saif S."/>
            <person name="Shea T."/>
            <person name="Sisk P."/>
            <person name="Sykes S."/>
            <person name="Wortman J."/>
            <person name="Nusbaum C."/>
            <person name="Birren B."/>
        </authorList>
    </citation>
    <scope>NUCLEOTIDE SEQUENCE [LARGE SCALE GENOMIC DNA]</scope>
    <source>
        <strain evidence="2">FAR1</strain>
    </source>
</reference>
<dbReference type="EnsemblMetazoa" id="AFAF008576-RA">
    <property type="protein sequence ID" value="AFAF008576-PA"/>
    <property type="gene ID" value="AFAF008576"/>
</dbReference>